<reference evidence="2" key="1">
    <citation type="submission" date="2022-11" db="UniProtKB">
        <authorList>
            <consortium name="WormBaseParasite"/>
        </authorList>
    </citation>
    <scope>IDENTIFICATION</scope>
</reference>
<evidence type="ECO:0000313" key="2">
    <source>
        <dbReference type="WBParaSite" id="Minc3s10730g44311"/>
    </source>
</evidence>
<accession>A0A914P2H4</accession>
<dbReference type="WBParaSite" id="Minc3s10730g44311">
    <property type="protein sequence ID" value="Minc3s10730g44311"/>
    <property type="gene ID" value="Minc3s10730g44311"/>
</dbReference>
<proteinExistence type="predicted"/>
<protein>
    <submittedName>
        <fullName evidence="2">Candidate secreted effector</fullName>
    </submittedName>
</protein>
<dbReference type="AlphaFoldDB" id="A0A914P2H4"/>
<evidence type="ECO:0000313" key="1">
    <source>
        <dbReference type="Proteomes" id="UP000887563"/>
    </source>
</evidence>
<organism evidence="1 2">
    <name type="scientific">Meloidogyne incognita</name>
    <name type="common">Southern root-knot nematode worm</name>
    <name type="synonym">Oxyuris incognita</name>
    <dbReference type="NCBI Taxonomy" id="6306"/>
    <lineage>
        <taxon>Eukaryota</taxon>
        <taxon>Metazoa</taxon>
        <taxon>Ecdysozoa</taxon>
        <taxon>Nematoda</taxon>
        <taxon>Chromadorea</taxon>
        <taxon>Rhabditida</taxon>
        <taxon>Tylenchina</taxon>
        <taxon>Tylenchomorpha</taxon>
        <taxon>Tylenchoidea</taxon>
        <taxon>Meloidogynidae</taxon>
        <taxon>Meloidogyninae</taxon>
        <taxon>Meloidogyne</taxon>
        <taxon>Meloidogyne incognita group</taxon>
    </lineage>
</organism>
<sequence length="55" mass="6819">MCFVHFKIYLPNDGVLYFIFQRIPKTKKNTYKNNNNKIETEIFIFYNIRPFEETH</sequence>
<dbReference type="Proteomes" id="UP000887563">
    <property type="component" value="Unplaced"/>
</dbReference>
<name>A0A914P2H4_MELIC</name>
<keyword evidence="1" id="KW-1185">Reference proteome</keyword>